<keyword evidence="4 6" id="KW-0067">ATP-binding</keyword>
<dbReference type="InterPro" id="IPR027417">
    <property type="entry name" value="P-loop_NTPase"/>
</dbReference>
<dbReference type="RefSeq" id="WP_144988223.1">
    <property type="nucleotide sequence ID" value="NZ_VNJK01000001.1"/>
</dbReference>
<dbReference type="Proteomes" id="UP000318102">
    <property type="component" value="Unassembled WGS sequence"/>
</dbReference>
<dbReference type="PROSITE" id="PS00211">
    <property type="entry name" value="ABC_TRANSPORTER_1"/>
    <property type="match status" value="1"/>
</dbReference>
<evidence type="ECO:0000313" key="6">
    <source>
        <dbReference type="EMBL" id="TVX92604.1"/>
    </source>
</evidence>
<dbReference type="Gene3D" id="3.40.50.300">
    <property type="entry name" value="P-loop containing nucleotide triphosphate hydrolases"/>
    <property type="match status" value="1"/>
</dbReference>
<dbReference type="GO" id="GO:0005524">
    <property type="term" value="F:ATP binding"/>
    <property type="evidence" value="ECO:0007669"/>
    <property type="project" value="UniProtKB-KW"/>
</dbReference>
<comment type="similarity">
    <text evidence="1">Belongs to the ABC transporter superfamily.</text>
</comment>
<evidence type="ECO:0000256" key="2">
    <source>
        <dbReference type="ARBA" id="ARBA00022448"/>
    </source>
</evidence>
<dbReference type="EMBL" id="VNJK01000001">
    <property type="protein sequence ID" value="TVX92604.1"/>
    <property type="molecule type" value="Genomic_DNA"/>
</dbReference>
<dbReference type="InterPro" id="IPR017871">
    <property type="entry name" value="ABC_transporter-like_CS"/>
</dbReference>
<dbReference type="SUPFAM" id="SSF52540">
    <property type="entry name" value="P-loop containing nucleoside triphosphate hydrolases"/>
    <property type="match status" value="1"/>
</dbReference>
<reference evidence="6 7" key="1">
    <citation type="submission" date="2019-07" db="EMBL/GenBank/DDBJ databases">
        <authorList>
            <person name="Kim J."/>
        </authorList>
    </citation>
    <scope>NUCLEOTIDE SEQUENCE [LARGE SCALE GENOMIC DNA]</scope>
    <source>
        <strain evidence="6 7">N4</strain>
    </source>
</reference>
<evidence type="ECO:0000259" key="5">
    <source>
        <dbReference type="PROSITE" id="PS50893"/>
    </source>
</evidence>
<dbReference type="SMART" id="SM00382">
    <property type="entry name" value="AAA"/>
    <property type="match status" value="1"/>
</dbReference>
<proteinExistence type="inferred from homology"/>
<dbReference type="PANTHER" id="PTHR43335">
    <property type="entry name" value="ABC TRANSPORTER, ATP-BINDING PROTEIN"/>
    <property type="match status" value="1"/>
</dbReference>
<keyword evidence="3" id="KW-0547">Nucleotide-binding</keyword>
<evidence type="ECO:0000313" key="7">
    <source>
        <dbReference type="Proteomes" id="UP000318102"/>
    </source>
</evidence>
<dbReference type="InterPro" id="IPR003439">
    <property type="entry name" value="ABC_transporter-like_ATP-bd"/>
</dbReference>
<gene>
    <name evidence="6" type="ORF">FPZ44_05800</name>
</gene>
<evidence type="ECO:0000256" key="1">
    <source>
        <dbReference type="ARBA" id="ARBA00005417"/>
    </source>
</evidence>
<dbReference type="AlphaFoldDB" id="A0A559IY96"/>
<comment type="caution">
    <text evidence="6">The sequence shown here is derived from an EMBL/GenBank/DDBJ whole genome shotgun (WGS) entry which is preliminary data.</text>
</comment>
<sequence>MNDIVVELQNVTKKIRGKTLIDQLSFQVKRGEIYGFLGPNGAGKTTTIRMMVGLMSITSGTILIEGHDVVKNRAKAMAHVGAIVENPELYKFMTGRQNLLHFARMCGKDVSQSRIDEIVKFVELDQVLDKKVQNYSLGMRQRLGIAQALLHQPSILILDEPTNGLDPAGIRELRDYLKRLAREENISILVSSHLLSEIELMCDRVVVIQNGKYVGEQILDSKHTEEQQVTRSIQFHVEQGEAAAQSLEGTSYQPVQVENNVVTLTLTRDQIPEIVEHFVRHHIKIYEVRSIAETLEDKFLSMTKGGHIQ</sequence>
<evidence type="ECO:0000256" key="3">
    <source>
        <dbReference type="ARBA" id="ARBA00022741"/>
    </source>
</evidence>
<feature type="domain" description="ABC transporter" evidence="5">
    <location>
        <begin position="6"/>
        <end position="235"/>
    </location>
</feature>
<keyword evidence="7" id="KW-1185">Reference proteome</keyword>
<dbReference type="PROSITE" id="PS50893">
    <property type="entry name" value="ABC_TRANSPORTER_2"/>
    <property type="match status" value="1"/>
</dbReference>
<keyword evidence="2" id="KW-0813">Transport</keyword>
<dbReference type="PANTHER" id="PTHR43335:SF4">
    <property type="entry name" value="ABC TRANSPORTER, ATP-BINDING PROTEIN"/>
    <property type="match status" value="1"/>
</dbReference>
<dbReference type="InterPro" id="IPR003593">
    <property type="entry name" value="AAA+_ATPase"/>
</dbReference>
<name>A0A559IY96_9BACL</name>
<evidence type="ECO:0000256" key="4">
    <source>
        <dbReference type="ARBA" id="ARBA00022840"/>
    </source>
</evidence>
<accession>A0A559IY96</accession>
<protein>
    <submittedName>
        <fullName evidence="6">ABC transporter ATP-binding protein</fullName>
    </submittedName>
</protein>
<dbReference type="Pfam" id="PF00005">
    <property type="entry name" value="ABC_tran"/>
    <property type="match status" value="1"/>
</dbReference>
<organism evidence="6 7">
    <name type="scientific">Paenibacillus agilis</name>
    <dbReference type="NCBI Taxonomy" id="3020863"/>
    <lineage>
        <taxon>Bacteria</taxon>
        <taxon>Bacillati</taxon>
        <taxon>Bacillota</taxon>
        <taxon>Bacilli</taxon>
        <taxon>Bacillales</taxon>
        <taxon>Paenibacillaceae</taxon>
        <taxon>Paenibacillus</taxon>
    </lineage>
</organism>
<dbReference type="GO" id="GO:0016887">
    <property type="term" value="F:ATP hydrolysis activity"/>
    <property type="evidence" value="ECO:0007669"/>
    <property type="project" value="InterPro"/>
</dbReference>
<dbReference type="OrthoDB" id="9804819at2"/>